<dbReference type="EMBL" id="GBRH01240744">
    <property type="protein sequence ID" value="JAD57151.1"/>
    <property type="molecule type" value="Transcribed_RNA"/>
</dbReference>
<protein>
    <submittedName>
        <fullName evidence="1">Uncharacterized protein</fullName>
    </submittedName>
</protein>
<evidence type="ECO:0000313" key="1">
    <source>
        <dbReference type="EMBL" id="JAD57151.1"/>
    </source>
</evidence>
<accession>A0A0A9B1C8</accession>
<dbReference type="AlphaFoldDB" id="A0A0A9B1C8"/>
<sequence>MHLMGTTCIPCLSGHLQAHAPLPFFHPHCRNFSL</sequence>
<reference evidence="1" key="1">
    <citation type="submission" date="2014-09" db="EMBL/GenBank/DDBJ databases">
        <authorList>
            <person name="Magalhaes I.L.F."/>
            <person name="Oliveira U."/>
            <person name="Santos F.R."/>
            <person name="Vidigal T.H.D.A."/>
            <person name="Brescovit A.D."/>
            <person name="Santos A.J."/>
        </authorList>
    </citation>
    <scope>NUCLEOTIDE SEQUENCE</scope>
    <source>
        <tissue evidence="1">Shoot tissue taken approximately 20 cm above the soil surface</tissue>
    </source>
</reference>
<organism evidence="1">
    <name type="scientific">Arundo donax</name>
    <name type="common">Giant reed</name>
    <name type="synonym">Donax arundinaceus</name>
    <dbReference type="NCBI Taxonomy" id="35708"/>
    <lineage>
        <taxon>Eukaryota</taxon>
        <taxon>Viridiplantae</taxon>
        <taxon>Streptophyta</taxon>
        <taxon>Embryophyta</taxon>
        <taxon>Tracheophyta</taxon>
        <taxon>Spermatophyta</taxon>
        <taxon>Magnoliopsida</taxon>
        <taxon>Liliopsida</taxon>
        <taxon>Poales</taxon>
        <taxon>Poaceae</taxon>
        <taxon>PACMAD clade</taxon>
        <taxon>Arundinoideae</taxon>
        <taxon>Arundineae</taxon>
        <taxon>Arundo</taxon>
    </lineage>
</organism>
<proteinExistence type="predicted"/>
<reference evidence="1" key="2">
    <citation type="journal article" date="2015" name="Data Brief">
        <title>Shoot transcriptome of the giant reed, Arundo donax.</title>
        <authorList>
            <person name="Barrero R.A."/>
            <person name="Guerrero F.D."/>
            <person name="Moolhuijzen P."/>
            <person name="Goolsby J.A."/>
            <person name="Tidwell J."/>
            <person name="Bellgard S.E."/>
            <person name="Bellgard M.I."/>
        </authorList>
    </citation>
    <scope>NUCLEOTIDE SEQUENCE</scope>
    <source>
        <tissue evidence="1">Shoot tissue taken approximately 20 cm above the soil surface</tissue>
    </source>
</reference>
<name>A0A0A9B1C8_ARUDO</name>